<dbReference type="Proteomes" id="UP001244011">
    <property type="component" value="Unassembled WGS sequence"/>
</dbReference>
<keyword evidence="3" id="KW-1185">Reference proteome</keyword>
<reference evidence="2" key="1">
    <citation type="submission" date="2023-06" db="EMBL/GenBank/DDBJ databases">
        <title>Genome-scale phylogeny and comparative genomics of the fungal order Sordariales.</title>
        <authorList>
            <consortium name="Lawrence Berkeley National Laboratory"/>
            <person name="Hensen N."/>
            <person name="Bonometti L."/>
            <person name="Westerberg I."/>
            <person name="Brannstrom I.O."/>
            <person name="Guillou S."/>
            <person name="Cros-Aarteil S."/>
            <person name="Calhoun S."/>
            <person name="Haridas S."/>
            <person name="Kuo A."/>
            <person name="Mondo S."/>
            <person name="Pangilinan J."/>
            <person name="Riley R."/>
            <person name="Labutti K."/>
            <person name="Andreopoulos B."/>
            <person name="Lipzen A."/>
            <person name="Chen C."/>
            <person name="Yanf M."/>
            <person name="Daum C."/>
            <person name="Ng V."/>
            <person name="Clum A."/>
            <person name="Steindorff A."/>
            <person name="Ohm R."/>
            <person name="Martin F."/>
            <person name="Silar P."/>
            <person name="Natvig D."/>
            <person name="Lalanne C."/>
            <person name="Gautier V."/>
            <person name="Ament-Velasquez S.L."/>
            <person name="Kruys A."/>
            <person name="Hutchinson M.I."/>
            <person name="Powell A.J."/>
            <person name="Barry K."/>
            <person name="Miller A.N."/>
            <person name="Grigoriev I.V."/>
            <person name="Debuchy R."/>
            <person name="Gladieux P."/>
            <person name="Thoren M.H."/>
            <person name="Johannesson H."/>
        </authorList>
    </citation>
    <scope>NUCLEOTIDE SEQUENCE</scope>
    <source>
        <strain evidence="2">8032-3</strain>
    </source>
</reference>
<evidence type="ECO:0000256" key="1">
    <source>
        <dbReference type="SAM" id="MobiDB-lite"/>
    </source>
</evidence>
<feature type="compositionally biased region" description="Low complexity" evidence="1">
    <location>
        <begin position="632"/>
        <end position="643"/>
    </location>
</feature>
<sequence length="748" mass="80951">MPLPPCSFPLEVPLAPSSGQRANRRPTLLRSALASQKPRTQSQLDGLRPVALQTPRPVSEHIPRTPEPGPKLEEKPDDGEEEDDNDAEEDQQSKIPMNADPNPLPTSDLSPLPQSPDTASTTSTSRRRRRVPRKTTRYALAYPAPRFAGKSLVVQKVNPKLYLQLQQVSEANRPVPIIDVFPSSRLAGPLVASRVAKRFPRVFGAKGELGAADVVVMQSEAYDINSHALESEDEDDGLDQRKLLAVFSPLKKKSDLTEIVLDDGSAWVAQMLPTGSFDFVHVDAHGITTTARWARRPGMQTNTTWPLGDATPQPTPTTSSDSSGLKYTFSILNPLTRRHPIMATLTQSALDIQSHYTTVTMSSSRYPPSRRRSQTLPSFSRAFPTSPSSRTVASASASDRDSGSETILPPEPESERTSHPVDNATKMLISITAVWLALRSGWSPYYKSPHSQASDHALPPSSSTPGPSVATTPAATTARQSRRCVWPRRDSLDESNMSGPRPIDLPDQYLLGSSRGASGHRPSSLGMAKTMPLQPGIYIRDQSPGPSTSAIPSSAFSMSKPVPRRATSTGAAFMQRHIQLQSPEASDTEHAAAGQGTGNRRNVRGRILSGDWAPAFARFSRPLSFHGRGRDPGSVSPSSQSSPETGPDQANTMPDHPSHTVAPSAGGRRVQSAYYPSNSMRLEDIRDGDGESKVEPGAAPDHVPGATGAGTQEDHCAESRWSEDDDRRGGFAGKLKSFGNWFRRLGTH</sequence>
<dbReference type="EMBL" id="MU838998">
    <property type="protein sequence ID" value="KAK1771730.1"/>
    <property type="molecule type" value="Genomic_DNA"/>
</dbReference>
<protein>
    <submittedName>
        <fullName evidence="2">Uncharacterized protein</fullName>
    </submittedName>
</protein>
<feature type="compositionally biased region" description="Basic and acidic residues" evidence="1">
    <location>
        <begin position="58"/>
        <end position="74"/>
    </location>
</feature>
<feature type="region of interest" description="Disordered" evidence="1">
    <location>
        <begin position="297"/>
        <end position="324"/>
    </location>
</feature>
<feature type="compositionally biased region" description="Polar residues" evidence="1">
    <location>
        <begin position="544"/>
        <end position="557"/>
    </location>
</feature>
<feature type="compositionally biased region" description="Basic residues" evidence="1">
    <location>
        <begin position="125"/>
        <end position="136"/>
    </location>
</feature>
<evidence type="ECO:0000313" key="3">
    <source>
        <dbReference type="Proteomes" id="UP001244011"/>
    </source>
</evidence>
<feature type="region of interest" description="Disordered" evidence="1">
    <location>
        <begin position="1"/>
        <end position="137"/>
    </location>
</feature>
<feature type="region of interest" description="Disordered" evidence="1">
    <location>
        <begin position="623"/>
        <end position="732"/>
    </location>
</feature>
<feature type="compositionally biased region" description="Low complexity" evidence="1">
    <location>
        <begin position="384"/>
        <end position="397"/>
    </location>
</feature>
<feature type="region of interest" description="Disordered" evidence="1">
    <location>
        <begin position="543"/>
        <end position="563"/>
    </location>
</feature>
<dbReference type="AlphaFoldDB" id="A0AAJ0C864"/>
<feature type="region of interest" description="Disordered" evidence="1">
    <location>
        <begin position="360"/>
        <end position="422"/>
    </location>
</feature>
<feature type="compositionally biased region" description="Acidic residues" evidence="1">
    <location>
        <begin position="75"/>
        <end position="90"/>
    </location>
</feature>
<feature type="region of interest" description="Disordered" evidence="1">
    <location>
        <begin position="581"/>
        <end position="603"/>
    </location>
</feature>
<name>A0AAJ0C864_9PEZI</name>
<gene>
    <name evidence="2" type="ORF">QBC33DRAFT_511229</name>
</gene>
<dbReference type="RefSeq" id="XP_060287943.1">
    <property type="nucleotide sequence ID" value="XM_060425821.1"/>
</dbReference>
<feature type="compositionally biased region" description="Low complexity" evidence="1">
    <location>
        <begin position="457"/>
        <end position="479"/>
    </location>
</feature>
<accession>A0AAJ0C864</accession>
<comment type="caution">
    <text evidence="2">The sequence shown here is derived from an EMBL/GenBank/DDBJ whole genome shotgun (WGS) entry which is preliminary data.</text>
</comment>
<feature type="compositionally biased region" description="Polar residues" evidence="1">
    <location>
        <begin position="33"/>
        <end position="44"/>
    </location>
</feature>
<feature type="compositionally biased region" description="Basic and acidic residues" evidence="1">
    <location>
        <begin position="681"/>
        <end position="694"/>
    </location>
</feature>
<proteinExistence type="predicted"/>
<feature type="region of interest" description="Disordered" evidence="1">
    <location>
        <begin position="447"/>
        <end position="507"/>
    </location>
</feature>
<evidence type="ECO:0000313" key="2">
    <source>
        <dbReference type="EMBL" id="KAK1771730.1"/>
    </source>
</evidence>
<organism evidence="2 3">
    <name type="scientific">Phialemonium atrogriseum</name>
    <dbReference type="NCBI Taxonomy" id="1093897"/>
    <lineage>
        <taxon>Eukaryota</taxon>
        <taxon>Fungi</taxon>
        <taxon>Dikarya</taxon>
        <taxon>Ascomycota</taxon>
        <taxon>Pezizomycotina</taxon>
        <taxon>Sordariomycetes</taxon>
        <taxon>Sordariomycetidae</taxon>
        <taxon>Cephalothecales</taxon>
        <taxon>Cephalothecaceae</taxon>
        <taxon>Phialemonium</taxon>
    </lineage>
</organism>
<dbReference type="GeneID" id="85309008"/>
<feature type="compositionally biased region" description="Basic and acidic residues" evidence="1">
    <location>
        <begin position="712"/>
        <end position="729"/>
    </location>
</feature>